<dbReference type="EMBL" id="JAIWYP010000001">
    <property type="protein sequence ID" value="KAH3887935.1"/>
    <property type="molecule type" value="Genomic_DNA"/>
</dbReference>
<organism evidence="2 3">
    <name type="scientific">Dreissena polymorpha</name>
    <name type="common">Zebra mussel</name>
    <name type="synonym">Mytilus polymorpha</name>
    <dbReference type="NCBI Taxonomy" id="45954"/>
    <lineage>
        <taxon>Eukaryota</taxon>
        <taxon>Metazoa</taxon>
        <taxon>Spiralia</taxon>
        <taxon>Lophotrochozoa</taxon>
        <taxon>Mollusca</taxon>
        <taxon>Bivalvia</taxon>
        <taxon>Autobranchia</taxon>
        <taxon>Heteroconchia</taxon>
        <taxon>Euheterodonta</taxon>
        <taxon>Imparidentia</taxon>
        <taxon>Neoheterodontei</taxon>
        <taxon>Myida</taxon>
        <taxon>Dreissenoidea</taxon>
        <taxon>Dreissenidae</taxon>
        <taxon>Dreissena</taxon>
    </lineage>
</organism>
<sequence>MLKSNQPNNQITCKSPKATPSGLQINRVNQHRKMRNLKLIVMMRINRSANWSSLNGASVTNANTGSTLHTDLYSKV</sequence>
<dbReference type="Proteomes" id="UP000828390">
    <property type="component" value="Unassembled WGS sequence"/>
</dbReference>
<feature type="compositionally biased region" description="Polar residues" evidence="1">
    <location>
        <begin position="1"/>
        <end position="13"/>
    </location>
</feature>
<protein>
    <submittedName>
        <fullName evidence="2">Uncharacterized protein</fullName>
    </submittedName>
</protein>
<feature type="region of interest" description="Disordered" evidence="1">
    <location>
        <begin position="1"/>
        <end position="22"/>
    </location>
</feature>
<reference evidence="2" key="2">
    <citation type="submission" date="2020-11" db="EMBL/GenBank/DDBJ databases">
        <authorList>
            <person name="McCartney M.A."/>
            <person name="Auch B."/>
            <person name="Kono T."/>
            <person name="Mallez S."/>
            <person name="Becker A."/>
            <person name="Gohl D.M."/>
            <person name="Silverstein K.A.T."/>
            <person name="Koren S."/>
            <person name="Bechman K.B."/>
            <person name="Herman A."/>
            <person name="Abrahante J.E."/>
            <person name="Garbe J."/>
        </authorList>
    </citation>
    <scope>NUCLEOTIDE SEQUENCE</scope>
    <source>
        <strain evidence="2">Duluth1</strain>
        <tissue evidence="2">Whole animal</tissue>
    </source>
</reference>
<comment type="caution">
    <text evidence="2">The sequence shown here is derived from an EMBL/GenBank/DDBJ whole genome shotgun (WGS) entry which is preliminary data.</text>
</comment>
<evidence type="ECO:0000256" key="1">
    <source>
        <dbReference type="SAM" id="MobiDB-lite"/>
    </source>
</evidence>
<dbReference type="AlphaFoldDB" id="A0A9D4N534"/>
<accession>A0A9D4N534</accession>
<keyword evidence="3" id="KW-1185">Reference proteome</keyword>
<name>A0A9D4N534_DREPO</name>
<gene>
    <name evidence="2" type="ORF">DPMN_011957</name>
</gene>
<evidence type="ECO:0000313" key="2">
    <source>
        <dbReference type="EMBL" id="KAH3887935.1"/>
    </source>
</evidence>
<evidence type="ECO:0000313" key="3">
    <source>
        <dbReference type="Proteomes" id="UP000828390"/>
    </source>
</evidence>
<reference evidence="2" key="1">
    <citation type="journal article" date="2019" name="bioRxiv">
        <title>The Genome of the Zebra Mussel, Dreissena polymorpha: A Resource for Invasive Species Research.</title>
        <authorList>
            <person name="McCartney M.A."/>
            <person name="Auch B."/>
            <person name="Kono T."/>
            <person name="Mallez S."/>
            <person name="Zhang Y."/>
            <person name="Obille A."/>
            <person name="Becker A."/>
            <person name="Abrahante J.E."/>
            <person name="Garbe J."/>
            <person name="Badalamenti J.P."/>
            <person name="Herman A."/>
            <person name="Mangelson H."/>
            <person name="Liachko I."/>
            <person name="Sullivan S."/>
            <person name="Sone E.D."/>
            <person name="Koren S."/>
            <person name="Silverstein K.A.T."/>
            <person name="Beckman K.B."/>
            <person name="Gohl D.M."/>
        </authorList>
    </citation>
    <scope>NUCLEOTIDE SEQUENCE</scope>
    <source>
        <strain evidence="2">Duluth1</strain>
        <tissue evidence="2">Whole animal</tissue>
    </source>
</reference>
<proteinExistence type="predicted"/>